<dbReference type="GO" id="GO:0019005">
    <property type="term" value="C:SCF ubiquitin ligase complex"/>
    <property type="evidence" value="ECO:0007669"/>
    <property type="project" value="UniProtKB-ARBA"/>
</dbReference>
<evidence type="ECO:0000313" key="5">
    <source>
        <dbReference type="EMBL" id="KIO18054.1"/>
    </source>
</evidence>
<dbReference type="Gene3D" id="1.20.1310.10">
    <property type="entry name" value="Cullin Repeats"/>
    <property type="match status" value="2"/>
</dbReference>
<dbReference type="InterPro" id="IPR001373">
    <property type="entry name" value="Cullin_N"/>
</dbReference>
<dbReference type="OrthoDB" id="27073at2759"/>
<dbReference type="HOGENOM" id="CLU_1412009_0_0_1"/>
<dbReference type="STRING" id="1051891.A0A0C3Q514"/>
<proteinExistence type="inferred from homology"/>
<dbReference type="AlphaFoldDB" id="A0A0C3Q514"/>
<feature type="domain" description="Cullin N-terminal" evidence="4">
    <location>
        <begin position="1"/>
        <end position="193"/>
    </location>
</feature>
<evidence type="ECO:0000256" key="1">
    <source>
        <dbReference type="ARBA" id="ARBA00006019"/>
    </source>
</evidence>
<dbReference type="Pfam" id="PF00888">
    <property type="entry name" value="Cullin"/>
    <property type="match status" value="1"/>
</dbReference>
<dbReference type="PANTHER" id="PTHR11932">
    <property type="entry name" value="CULLIN"/>
    <property type="match status" value="1"/>
</dbReference>
<dbReference type="InterPro" id="IPR016159">
    <property type="entry name" value="Cullin_repeat-like_dom_sf"/>
</dbReference>
<keyword evidence="2" id="KW-1017">Isopeptide bond</keyword>
<dbReference type="Proteomes" id="UP000054248">
    <property type="component" value="Unassembled WGS sequence"/>
</dbReference>
<accession>A0A0C3Q514</accession>
<evidence type="ECO:0000313" key="6">
    <source>
        <dbReference type="Proteomes" id="UP000054248"/>
    </source>
</evidence>
<dbReference type="GO" id="GO:0031625">
    <property type="term" value="F:ubiquitin protein ligase binding"/>
    <property type="evidence" value="ECO:0007669"/>
    <property type="project" value="InterPro"/>
</dbReference>
<comment type="similarity">
    <text evidence="1">Belongs to the cullin family.</text>
</comment>
<evidence type="ECO:0000256" key="2">
    <source>
        <dbReference type="ARBA" id="ARBA00022499"/>
    </source>
</evidence>
<evidence type="ECO:0000256" key="3">
    <source>
        <dbReference type="ARBA" id="ARBA00022843"/>
    </source>
</evidence>
<protein>
    <recommendedName>
        <fullName evidence="4">Cullin N-terminal domain-containing protein</fullName>
    </recommendedName>
</protein>
<dbReference type="SUPFAM" id="SSF74788">
    <property type="entry name" value="Cullin repeat-like"/>
    <property type="match status" value="1"/>
</dbReference>
<dbReference type="FunFam" id="1.20.1310.10:FF:000029">
    <property type="entry name" value="Cullin homolog 1"/>
    <property type="match status" value="1"/>
</dbReference>
<evidence type="ECO:0000259" key="4">
    <source>
        <dbReference type="Pfam" id="PF00888"/>
    </source>
</evidence>
<keyword evidence="6" id="KW-1185">Reference proteome</keyword>
<dbReference type="InterPro" id="IPR045093">
    <property type="entry name" value="Cullin"/>
</dbReference>
<reference evidence="6" key="2">
    <citation type="submission" date="2015-01" db="EMBL/GenBank/DDBJ databases">
        <title>Evolutionary Origins and Diversification of the Mycorrhizal Mutualists.</title>
        <authorList>
            <consortium name="DOE Joint Genome Institute"/>
            <consortium name="Mycorrhizal Genomics Consortium"/>
            <person name="Kohler A."/>
            <person name="Kuo A."/>
            <person name="Nagy L.G."/>
            <person name="Floudas D."/>
            <person name="Copeland A."/>
            <person name="Barry K.W."/>
            <person name="Cichocki N."/>
            <person name="Veneault-Fourrey C."/>
            <person name="LaButti K."/>
            <person name="Lindquist E.A."/>
            <person name="Lipzen A."/>
            <person name="Lundell T."/>
            <person name="Morin E."/>
            <person name="Murat C."/>
            <person name="Riley R."/>
            <person name="Ohm R."/>
            <person name="Sun H."/>
            <person name="Tunlid A."/>
            <person name="Henrissat B."/>
            <person name="Grigoriev I.V."/>
            <person name="Hibbett D.S."/>
            <person name="Martin F."/>
        </authorList>
    </citation>
    <scope>NUCLEOTIDE SEQUENCE [LARGE SCALE GENOMIC DNA]</scope>
    <source>
        <strain evidence="6">MUT 4182</strain>
    </source>
</reference>
<feature type="non-terminal residue" evidence="5">
    <location>
        <position position="193"/>
    </location>
</feature>
<reference evidence="5 6" key="1">
    <citation type="submission" date="2014-04" db="EMBL/GenBank/DDBJ databases">
        <authorList>
            <consortium name="DOE Joint Genome Institute"/>
            <person name="Kuo A."/>
            <person name="Girlanda M."/>
            <person name="Perotto S."/>
            <person name="Kohler A."/>
            <person name="Nagy L.G."/>
            <person name="Floudas D."/>
            <person name="Copeland A."/>
            <person name="Barry K.W."/>
            <person name="Cichocki N."/>
            <person name="Veneault-Fourrey C."/>
            <person name="LaButti K."/>
            <person name="Lindquist E.A."/>
            <person name="Lipzen A."/>
            <person name="Lundell T."/>
            <person name="Morin E."/>
            <person name="Murat C."/>
            <person name="Sun H."/>
            <person name="Tunlid A."/>
            <person name="Henrissat B."/>
            <person name="Grigoriev I.V."/>
            <person name="Hibbett D.S."/>
            <person name="Martin F."/>
            <person name="Nordberg H.P."/>
            <person name="Cantor M.N."/>
            <person name="Hua S.X."/>
        </authorList>
    </citation>
    <scope>NUCLEOTIDE SEQUENCE [LARGE SCALE GENOMIC DNA]</scope>
    <source>
        <strain evidence="5 6">MUT 4182</strain>
    </source>
</reference>
<name>A0A0C3Q514_9AGAM</name>
<sequence>MSIYTVVYNYCTSNPGSSNLLGGGARTGANLMGSDLYNHLIKYFTAHLKGLRDATDCLQDKALLRYYAKEWDRYSTGANYINRIFMHLNRHWVKRERDEGRLGVYPVYTLALVQWKQIFFLHIQNKDQKLTNAILGLIENQRNGETIDVSLVKNVAQSFVSLGLDDFDPNKATFDVYKEHFETPFINATEKYY</sequence>
<dbReference type="EMBL" id="KN823317">
    <property type="protein sequence ID" value="KIO18054.1"/>
    <property type="molecule type" value="Genomic_DNA"/>
</dbReference>
<dbReference type="GO" id="GO:0031146">
    <property type="term" value="P:SCF-dependent proteasomal ubiquitin-dependent protein catabolic process"/>
    <property type="evidence" value="ECO:0007669"/>
    <property type="project" value="UniProtKB-ARBA"/>
</dbReference>
<organism evidence="5 6">
    <name type="scientific">Tulasnella calospora MUT 4182</name>
    <dbReference type="NCBI Taxonomy" id="1051891"/>
    <lineage>
        <taxon>Eukaryota</taxon>
        <taxon>Fungi</taxon>
        <taxon>Dikarya</taxon>
        <taxon>Basidiomycota</taxon>
        <taxon>Agaricomycotina</taxon>
        <taxon>Agaricomycetes</taxon>
        <taxon>Cantharellales</taxon>
        <taxon>Tulasnellaceae</taxon>
        <taxon>Tulasnella</taxon>
    </lineage>
</organism>
<gene>
    <name evidence="5" type="ORF">M407DRAFT_32264</name>
</gene>
<keyword evidence="3" id="KW-0832">Ubl conjugation</keyword>